<dbReference type="Proteomes" id="UP000072083">
    <property type="component" value="Unassembled WGS sequence"/>
</dbReference>
<evidence type="ECO:0000259" key="1">
    <source>
        <dbReference type="Pfam" id="PF00534"/>
    </source>
</evidence>
<name>A0A0Z8EQ43_STRSU</name>
<feature type="domain" description="Glycosyl transferase family 1" evidence="1">
    <location>
        <begin position="189"/>
        <end position="361"/>
    </location>
</feature>
<gene>
    <name evidence="3" type="primary">eps9G</name>
    <name evidence="3" type="ORF">ERS132406_00556</name>
</gene>
<keyword evidence="3" id="KW-0328">Glycosyltransferase</keyword>
<organism evidence="3 4">
    <name type="scientific">Streptococcus suis</name>
    <dbReference type="NCBI Taxonomy" id="1307"/>
    <lineage>
        <taxon>Bacteria</taxon>
        <taxon>Bacillati</taxon>
        <taxon>Bacillota</taxon>
        <taxon>Bacilli</taxon>
        <taxon>Lactobacillales</taxon>
        <taxon>Streptococcaceae</taxon>
        <taxon>Streptococcus</taxon>
    </lineage>
</organism>
<reference evidence="3 4" key="1">
    <citation type="submission" date="2016-02" db="EMBL/GenBank/DDBJ databases">
        <authorList>
            <consortium name="Pathogen Informatics"/>
        </authorList>
    </citation>
    <scope>NUCLEOTIDE SEQUENCE [LARGE SCALE GENOMIC DNA]</scope>
    <source>
        <strain evidence="3 4">LSS44</strain>
    </source>
</reference>
<evidence type="ECO:0000259" key="2">
    <source>
        <dbReference type="Pfam" id="PF13439"/>
    </source>
</evidence>
<dbReference type="PANTHER" id="PTHR12526:SF630">
    <property type="entry name" value="GLYCOSYLTRANSFERASE"/>
    <property type="match status" value="1"/>
</dbReference>
<dbReference type="InterPro" id="IPR028098">
    <property type="entry name" value="Glyco_trans_4-like_N"/>
</dbReference>
<dbReference type="SUPFAM" id="SSF53756">
    <property type="entry name" value="UDP-Glycosyltransferase/glycogen phosphorylase"/>
    <property type="match status" value="1"/>
</dbReference>
<dbReference type="CDD" id="cd03801">
    <property type="entry name" value="GT4_PimA-like"/>
    <property type="match status" value="1"/>
</dbReference>
<dbReference type="InterPro" id="IPR001296">
    <property type="entry name" value="Glyco_trans_1"/>
</dbReference>
<dbReference type="EC" id="2.4.-.-" evidence="3"/>
<accession>A0A0Z8EQ43</accession>
<dbReference type="Pfam" id="PF13439">
    <property type="entry name" value="Glyco_transf_4"/>
    <property type="match status" value="1"/>
</dbReference>
<dbReference type="AlphaFoldDB" id="A0A0Z8EQ43"/>
<dbReference type="Pfam" id="PF00534">
    <property type="entry name" value="Glycos_transf_1"/>
    <property type="match status" value="1"/>
</dbReference>
<evidence type="ECO:0000313" key="4">
    <source>
        <dbReference type="Proteomes" id="UP000072083"/>
    </source>
</evidence>
<feature type="domain" description="Glycosyltransferase subfamily 4-like N-terminal" evidence="2">
    <location>
        <begin position="15"/>
        <end position="179"/>
    </location>
</feature>
<evidence type="ECO:0000313" key="3">
    <source>
        <dbReference type="EMBL" id="CYU66103.1"/>
    </source>
</evidence>
<protein>
    <submittedName>
        <fullName evidence="3">Eps9G</fullName>
        <ecNumber evidence="3">2.4.-.-</ecNumber>
    </submittedName>
</protein>
<proteinExistence type="predicted"/>
<dbReference type="GO" id="GO:0016757">
    <property type="term" value="F:glycosyltransferase activity"/>
    <property type="evidence" value="ECO:0007669"/>
    <property type="project" value="UniProtKB-KW"/>
</dbReference>
<keyword evidence="3" id="KW-0808">Transferase</keyword>
<dbReference type="RefSeq" id="WP_044759777.1">
    <property type="nucleotide sequence ID" value="NZ_CEEJ01000153.1"/>
</dbReference>
<dbReference type="EMBL" id="FIGZ01000003">
    <property type="protein sequence ID" value="CYU66103.1"/>
    <property type="molecule type" value="Genomic_DNA"/>
</dbReference>
<dbReference type="PANTHER" id="PTHR12526">
    <property type="entry name" value="GLYCOSYLTRANSFERASE"/>
    <property type="match status" value="1"/>
</dbReference>
<sequence>MKRILYLHAGAELYGADRVLLELIKGLNKNEFEAHVILPTDGILVSALKEVGAKVEIINYPILRRKYFNPKGILNYFMSYNRYSKQVAKYAQSNNIDLIHNNTTAVLEGIYLKKKLKLPLIWHVHEIIVRPKVISDFINFLMGRYADRIITVSNAVATHIRKSRFIDDEQVNVIYNGIDNTVYHQIDATKVREKFGISRDSIVIGMVGRVNAWKGQGDFVEAVTPILEKNSTAIAFIAGSAFEGEEWRVEELDDRISSLSVSSQIKRIDYYSNTTELYNMFDIFVLPSTNPDPLPTVVLEAMACGKPIVGYRHGGVCEMVVNDSNGLLVTPNSVKHLSIAIQCLLENSELRKGFGEKSEKRQKELFSLQSYIDNFVEEYIEQINTRNTSKLKQIK</sequence>
<dbReference type="Gene3D" id="3.40.50.2000">
    <property type="entry name" value="Glycogen Phosphorylase B"/>
    <property type="match status" value="2"/>
</dbReference>